<dbReference type="InterPro" id="IPR014197">
    <property type="entry name" value="Sporulation_prot_YunB"/>
</dbReference>
<gene>
    <name evidence="1" type="primary">yunB</name>
    <name evidence="1" type="ORF">P4S50_13670</name>
</gene>
<keyword evidence="2" id="KW-1185">Reference proteome</keyword>
<dbReference type="NCBIfam" id="TIGR02832">
    <property type="entry name" value="spo_yunB"/>
    <property type="match status" value="1"/>
</dbReference>
<dbReference type="EMBL" id="CP120733">
    <property type="protein sequence ID" value="WFD09430.1"/>
    <property type="molecule type" value="Genomic_DNA"/>
</dbReference>
<dbReference type="Proteomes" id="UP001222800">
    <property type="component" value="Chromosome"/>
</dbReference>
<protein>
    <submittedName>
        <fullName evidence="1">Sporulation protein YunB</fullName>
    </submittedName>
</protein>
<evidence type="ECO:0000313" key="1">
    <source>
        <dbReference type="EMBL" id="WFD09430.1"/>
    </source>
</evidence>
<evidence type="ECO:0000313" key="2">
    <source>
        <dbReference type="Proteomes" id="UP001222800"/>
    </source>
</evidence>
<reference evidence="1 2" key="1">
    <citation type="submission" date="2023-03" db="EMBL/GenBank/DDBJ databases">
        <title>Complete genome sequence of Tepidibacter sp. SWIR-1, isolated from a deep-sea hydrothermal vent.</title>
        <authorList>
            <person name="Li X."/>
        </authorList>
    </citation>
    <scope>NUCLEOTIDE SEQUENCE [LARGE SCALE GENOMIC DNA]</scope>
    <source>
        <strain evidence="1 2">SWIR-1</strain>
    </source>
</reference>
<dbReference type="RefSeq" id="WP_277731355.1">
    <property type="nucleotide sequence ID" value="NZ_CP120733.1"/>
</dbReference>
<dbReference type="Pfam" id="PF09560">
    <property type="entry name" value="Spore_YunB"/>
    <property type="match status" value="1"/>
</dbReference>
<organism evidence="1 2">
    <name type="scientific">Tepidibacter hydrothermalis</name>
    <dbReference type="NCBI Taxonomy" id="3036126"/>
    <lineage>
        <taxon>Bacteria</taxon>
        <taxon>Bacillati</taxon>
        <taxon>Bacillota</taxon>
        <taxon>Clostridia</taxon>
        <taxon>Peptostreptococcales</taxon>
        <taxon>Peptostreptococcaceae</taxon>
        <taxon>Tepidibacter</taxon>
    </lineage>
</organism>
<accession>A0ABY8EC14</accession>
<name>A0ABY8EC14_9FIRM</name>
<dbReference type="PIRSF" id="PIRSF021383">
    <property type="entry name" value="YunB"/>
    <property type="match status" value="1"/>
</dbReference>
<sequence>MKKLLKAHKKKKNKKVLTAIILILIFSMSLGSFIFVDRKIKPVVQAIAESKAQELANRSINKSVGEILKGKIKYEELISLKTDVDGNITMIQANTILMNKIASDVAIEVQQQLKQIKTTSANVPLGTAFKSSILAKYGPKLKIGVQPVGIVNVDFKTEFDSSGINQTRHRIYLIIKTKVRVIIPFTSSYKEVLSQMPVCETIVVGKVPQNYVSIPKEEVGNIVEPTID</sequence>
<proteinExistence type="predicted"/>